<evidence type="ECO:0000259" key="9">
    <source>
        <dbReference type="PROSITE" id="PS51154"/>
    </source>
</evidence>
<dbReference type="PANTHER" id="PTHR11106:SF121">
    <property type="entry name" value="ADP-RIBOSE 1''-PHOSPHATE PHOSPHATASE"/>
    <property type="match status" value="1"/>
</dbReference>
<keyword evidence="5" id="KW-0520">NAD</keyword>
<dbReference type="Gene3D" id="3.40.220.10">
    <property type="entry name" value="Leucine Aminopeptidase, subunit E, domain 1"/>
    <property type="match status" value="1"/>
</dbReference>
<dbReference type="InterPro" id="IPR029035">
    <property type="entry name" value="DHS-like_NAD/FAD-binding_dom"/>
</dbReference>
<dbReference type="InterPro" id="IPR026590">
    <property type="entry name" value="Ssirtuin_cat_dom"/>
</dbReference>
<dbReference type="SMART" id="SM00506">
    <property type="entry name" value="A1pp"/>
    <property type="match status" value="1"/>
</dbReference>
<feature type="binding site" evidence="7">
    <location>
        <position position="517"/>
    </location>
    <ligand>
        <name>Zn(2+)</name>
        <dbReference type="ChEBI" id="CHEBI:29105"/>
    </ligand>
</feature>
<gene>
    <name evidence="10" type="ORF">D6D20_07889</name>
</gene>
<feature type="binding site" evidence="7">
    <location>
        <position position="468"/>
    </location>
    <ligand>
        <name>Zn(2+)</name>
        <dbReference type="ChEBI" id="CHEBI:29105"/>
    </ligand>
</feature>
<feature type="domain" description="Deacetylase sirtuin-type" evidence="8">
    <location>
        <begin position="323"/>
        <end position="623"/>
    </location>
</feature>
<evidence type="ECO:0000256" key="1">
    <source>
        <dbReference type="ARBA" id="ARBA00001947"/>
    </source>
</evidence>
<evidence type="ECO:0000256" key="2">
    <source>
        <dbReference type="ARBA" id="ARBA00022723"/>
    </source>
</evidence>
<evidence type="ECO:0000256" key="5">
    <source>
        <dbReference type="ARBA" id="ARBA00023027"/>
    </source>
</evidence>
<proteinExistence type="predicted"/>
<keyword evidence="4 7" id="KW-0862">Zinc</keyword>
<sequence length="623" mass="69059">MSSEHHAREQLTAKAQMHRALRFLLDQQHTSKQCSRFATCDLDTLDDWYAMTALKTMLCARTAEPFLPLDIKEAIDTALAYDLASRAQVSALDINPILPRRLTDRESGKHQSGPSISVWKGDITTIRDCTAIVNAANSQMLGCFIPGHKCIDNAIHTSAGPQLREACYALMEEQGCLEAEGQAKVTPGYNLNSKYVIHTVGPQMSRGSVPTVEQAKMLADCYRSCLQAAEELPVPDSGRKVLVFCSISTGIFGFPSAEACSIAVRTVLECFSHHCDSTITDVVFDVFSESDLDLYRHRLSELSYDDGKSPGVVFPAGEQHIVKLYDSPSIQIARTIIREADYLILSAGAGLSASTGLDYTSADLFSKHLPGFKKYGFRCLYDVFGFQSWPSEQARWSYFMNHLIIVRDWPQQELYSNLWRTISTRFAGDAGDDRYFVRTSNADGLFVRHGFPASRVSTPQGHYAQLQCIRKCRKDAVFDAAPYIAAAEPHLDPITQHLPADFPVPTCPYCNSNLDLCVRGGSYFNDHPFRQKEQDYRGFCERALESSANKVVILEIGVGMSTPSVLRWHNEDLVEESEGRIKLVRVGRDAAGSCPFDLMEQGYGVGTQGDIPDILAAIMGSSF</sequence>
<dbReference type="CDD" id="cd02908">
    <property type="entry name" value="Macro_OAADPr_deacetylase"/>
    <property type="match status" value="1"/>
</dbReference>
<comment type="cofactor">
    <cofactor evidence="1">
        <name>Zn(2+)</name>
        <dbReference type="ChEBI" id="CHEBI:29105"/>
    </cofactor>
</comment>
<dbReference type="EMBL" id="QZAN01000116">
    <property type="protein sequence ID" value="THW57537.1"/>
    <property type="molecule type" value="Genomic_DNA"/>
</dbReference>
<dbReference type="SUPFAM" id="SSF52467">
    <property type="entry name" value="DHS-like NAD/FAD-binding domain"/>
    <property type="match status" value="1"/>
</dbReference>
<organism evidence="10 11">
    <name type="scientific">Aureobasidium pullulans</name>
    <name type="common">Black yeast</name>
    <name type="synonym">Pullularia pullulans</name>
    <dbReference type="NCBI Taxonomy" id="5580"/>
    <lineage>
        <taxon>Eukaryota</taxon>
        <taxon>Fungi</taxon>
        <taxon>Dikarya</taxon>
        <taxon>Ascomycota</taxon>
        <taxon>Pezizomycotina</taxon>
        <taxon>Dothideomycetes</taxon>
        <taxon>Dothideomycetidae</taxon>
        <taxon>Dothideales</taxon>
        <taxon>Saccotheciaceae</taxon>
        <taxon>Aureobasidium</taxon>
    </lineage>
</organism>
<evidence type="ECO:0000256" key="4">
    <source>
        <dbReference type="ARBA" id="ARBA00022833"/>
    </source>
</evidence>
<feature type="binding site" evidence="7">
    <location>
        <position position="507"/>
    </location>
    <ligand>
        <name>Zn(2+)</name>
        <dbReference type="ChEBI" id="CHEBI:29105"/>
    </ligand>
</feature>
<dbReference type="Proteomes" id="UP000310421">
    <property type="component" value="Unassembled WGS sequence"/>
</dbReference>
<evidence type="ECO:0000256" key="7">
    <source>
        <dbReference type="PROSITE-ProRule" id="PRU00236"/>
    </source>
</evidence>
<comment type="caution">
    <text evidence="10">The sequence shown here is derived from an EMBL/GenBank/DDBJ whole genome shotgun (WGS) entry which is preliminary data.</text>
</comment>
<evidence type="ECO:0000259" key="8">
    <source>
        <dbReference type="PROSITE" id="PS50305"/>
    </source>
</evidence>
<keyword evidence="6" id="KW-0326">Glycosidase</keyword>
<evidence type="ECO:0000256" key="3">
    <source>
        <dbReference type="ARBA" id="ARBA00022801"/>
    </source>
</evidence>
<evidence type="ECO:0000256" key="6">
    <source>
        <dbReference type="ARBA" id="ARBA00023295"/>
    </source>
</evidence>
<feature type="domain" description="Macro" evidence="9">
    <location>
        <begin position="103"/>
        <end position="303"/>
    </location>
</feature>
<dbReference type="SUPFAM" id="SSF52949">
    <property type="entry name" value="Macro domain-like"/>
    <property type="match status" value="1"/>
</dbReference>
<dbReference type="Gene3D" id="3.40.50.1220">
    <property type="entry name" value="TPP-binding domain"/>
    <property type="match status" value="1"/>
</dbReference>
<dbReference type="Pfam" id="PF01661">
    <property type="entry name" value="Macro"/>
    <property type="match status" value="1"/>
</dbReference>
<feature type="binding site" evidence="7">
    <location>
        <position position="472"/>
    </location>
    <ligand>
        <name>Zn(2+)</name>
        <dbReference type="ChEBI" id="CHEBI:29105"/>
    </ligand>
</feature>
<dbReference type="PROSITE" id="PS51154">
    <property type="entry name" value="MACRO"/>
    <property type="match status" value="1"/>
</dbReference>
<dbReference type="GO" id="GO:0046872">
    <property type="term" value="F:metal ion binding"/>
    <property type="evidence" value="ECO:0007669"/>
    <property type="project" value="UniProtKB-KW"/>
</dbReference>
<dbReference type="GO" id="GO:0016798">
    <property type="term" value="F:hydrolase activity, acting on glycosyl bonds"/>
    <property type="evidence" value="ECO:0007669"/>
    <property type="project" value="UniProtKB-KW"/>
</dbReference>
<dbReference type="InterPro" id="IPR043472">
    <property type="entry name" value="Macro_dom-like"/>
</dbReference>
<keyword evidence="3" id="KW-0378">Hydrolase</keyword>
<dbReference type="PANTHER" id="PTHR11106">
    <property type="entry name" value="GANGLIOSIDE INDUCED DIFFERENTIATION ASSOCIATED PROTEIN 2-RELATED"/>
    <property type="match status" value="1"/>
</dbReference>
<dbReference type="PROSITE" id="PS50305">
    <property type="entry name" value="SIRTUIN"/>
    <property type="match status" value="1"/>
</dbReference>
<evidence type="ECO:0000313" key="11">
    <source>
        <dbReference type="Proteomes" id="UP000310421"/>
    </source>
</evidence>
<comment type="caution">
    <text evidence="7">Lacks conserved residue(s) required for the propagation of feature annotation.</text>
</comment>
<evidence type="ECO:0000313" key="10">
    <source>
        <dbReference type="EMBL" id="THW57537.1"/>
    </source>
</evidence>
<dbReference type="AlphaFoldDB" id="A0A4S8Z045"/>
<accession>A0A4S8Z045</accession>
<reference evidence="10 11" key="1">
    <citation type="submission" date="2018-10" db="EMBL/GenBank/DDBJ databases">
        <title>Fifty Aureobasidium pullulans genomes reveal a recombining polyextremotolerant generalist.</title>
        <authorList>
            <person name="Gostincar C."/>
            <person name="Turk M."/>
            <person name="Zajc J."/>
            <person name="Gunde-Cimerman N."/>
        </authorList>
    </citation>
    <scope>NUCLEOTIDE SEQUENCE [LARGE SCALE GENOMIC DNA]</scope>
    <source>
        <strain evidence="10 11">EXF-10751</strain>
    </source>
</reference>
<name>A0A4S8Z045_AURPU</name>
<protein>
    <submittedName>
        <fullName evidence="10">A1pp-domain-containing protein</fullName>
    </submittedName>
</protein>
<keyword evidence="2 7" id="KW-0479">Metal-binding</keyword>
<dbReference type="InterPro" id="IPR002589">
    <property type="entry name" value="Macro_dom"/>
</dbReference>